<dbReference type="Proteomes" id="UP000008068">
    <property type="component" value="Unassembled WGS sequence"/>
</dbReference>
<dbReference type="AlphaFoldDB" id="G0PNN2"/>
<protein>
    <submittedName>
        <fullName evidence="1">Uncharacterized protein</fullName>
    </submittedName>
</protein>
<organism evidence="2">
    <name type="scientific">Caenorhabditis brenneri</name>
    <name type="common">Nematode worm</name>
    <dbReference type="NCBI Taxonomy" id="135651"/>
    <lineage>
        <taxon>Eukaryota</taxon>
        <taxon>Metazoa</taxon>
        <taxon>Ecdysozoa</taxon>
        <taxon>Nematoda</taxon>
        <taxon>Chromadorea</taxon>
        <taxon>Rhabditida</taxon>
        <taxon>Rhabditina</taxon>
        <taxon>Rhabditomorpha</taxon>
        <taxon>Rhabditoidea</taxon>
        <taxon>Rhabditidae</taxon>
        <taxon>Peloderinae</taxon>
        <taxon>Caenorhabditis</taxon>
    </lineage>
</organism>
<name>G0PNN2_CAEBE</name>
<proteinExistence type="predicted"/>
<dbReference type="EMBL" id="GL382115">
    <property type="protein sequence ID" value="EGT43317.1"/>
    <property type="molecule type" value="Genomic_DNA"/>
</dbReference>
<evidence type="ECO:0000313" key="1">
    <source>
        <dbReference type="EMBL" id="EGT43317.1"/>
    </source>
</evidence>
<reference evidence="2" key="1">
    <citation type="submission" date="2011-07" db="EMBL/GenBank/DDBJ databases">
        <authorList>
            <consortium name="Caenorhabditis brenneri Sequencing and Analysis Consortium"/>
            <person name="Wilson R.K."/>
        </authorList>
    </citation>
    <scope>NUCLEOTIDE SEQUENCE [LARGE SCALE GENOMIC DNA]</scope>
    <source>
        <strain evidence="2">PB2801</strain>
    </source>
</reference>
<dbReference type="HOGENOM" id="CLU_2724469_0_0_1"/>
<keyword evidence="2" id="KW-1185">Reference proteome</keyword>
<gene>
    <name evidence="1" type="ORF">CAEBREN_28666</name>
</gene>
<dbReference type="InParanoid" id="G0PNN2"/>
<evidence type="ECO:0000313" key="2">
    <source>
        <dbReference type="Proteomes" id="UP000008068"/>
    </source>
</evidence>
<sequence length="72" mass="8140">MCRYAPVVARANSVDRMNKLEMESEGVKVEPNAYLNSLSRASRQSPLFACQSRKSVVKPALHNSTWIHVSHR</sequence>
<accession>G0PNN2</accession>